<name>A0A645C8N1_9ZZZZ</name>
<organism evidence="2">
    <name type="scientific">bioreactor metagenome</name>
    <dbReference type="NCBI Taxonomy" id="1076179"/>
    <lineage>
        <taxon>unclassified sequences</taxon>
        <taxon>metagenomes</taxon>
        <taxon>ecological metagenomes</taxon>
    </lineage>
</organism>
<evidence type="ECO:0000313" key="2">
    <source>
        <dbReference type="EMBL" id="MPM70984.1"/>
    </source>
</evidence>
<dbReference type="GO" id="GO:0016810">
    <property type="term" value="F:hydrolase activity, acting on carbon-nitrogen (but not peptide) bonds"/>
    <property type="evidence" value="ECO:0007669"/>
    <property type="project" value="InterPro"/>
</dbReference>
<protein>
    <submittedName>
        <fullName evidence="2">Peptidoglycan-N-acetylglucosamine deacetylase</fullName>
        <ecNumber evidence="2">3.5.1.104</ecNumber>
    </submittedName>
</protein>
<dbReference type="InterPro" id="IPR011330">
    <property type="entry name" value="Glyco_hydro/deAcase_b/a-brl"/>
</dbReference>
<accession>A0A645C8N1</accession>
<feature type="domain" description="NodB homology" evidence="1">
    <location>
        <begin position="24"/>
        <end position="217"/>
    </location>
</feature>
<dbReference type="PROSITE" id="PS51677">
    <property type="entry name" value="NODB"/>
    <property type="match status" value="1"/>
</dbReference>
<dbReference type="GO" id="GO:0005975">
    <property type="term" value="P:carbohydrate metabolic process"/>
    <property type="evidence" value="ECO:0007669"/>
    <property type="project" value="InterPro"/>
</dbReference>
<dbReference type="SUPFAM" id="SSF88713">
    <property type="entry name" value="Glycoside hydrolase/deacetylase"/>
    <property type="match status" value="1"/>
</dbReference>
<sequence>MIFLLISIINYIPVLALHTDKEIKTVYLTFEDGPSANITNKIINTLNENDVKATFFVVGDSANIYSYIIKTLRKSNMCIMPHCNIHDYSYLYKSEENYFNDLDKCKKTIESITGEGNLSFIKLLECPNNSQNKKEVLSRIQQKIISNGEYYIGHTIAIGDEKSKDISSEFVNSKLRDEAGLNKVEVVLMHDCSNQTIIAETLKDVINYYKEKGYIFKTLNEMDSWEINYLKENKVLNKE</sequence>
<reference evidence="2" key="1">
    <citation type="submission" date="2019-08" db="EMBL/GenBank/DDBJ databases">
        <authorList>
            <person name="Kucharzyk K."/>
            <person name="Murdoch R.W."/>
            <person name="Higgins S."/>
            <person name="Loffler F."/>
        </authorList>
    </citation>
    <scope>NUCLEOTIDE SEQUENCE</scope>
</reference>
<dbReference type="EC" id="3.5.1.104" evidence="2"/>
<dbReference type="PANTHER" id="PTHR10587:SF125">
    <property type="entry name" value="POLYSACCHARIDE DEACETYLASE YHEN-RELATED"/>
    <property type="match status" value="1"/>
</dbReference>
<keyword evidence="2" id="KW-0378">Hydrolase</keyword>
<proteinExistence type="predicted"/>
<dbReference type="Gene3D" id="3.20.20.370">
    <property type="entry name" value="Glycoside hydrolase/deacetylase"/>
    <property type="match status" value="1"/>
</dbReference>
<dbReference type="EMBL" id="VSSQ01023828">
    <property type="protein sequence ID" value="MPM70984.1"/>
    <property type="molecule type" value="Genomic_DNA"/>
</dbReference>
<dbReference type="InterPro" id="IPR002509">
    <property type="entry name" value="NODB_dom"/>
</dbReference>
<evidence type="ECO:0000259" key="1">
    <source>
        <dbReference type="PROSITE" id="PS51677"/>
    </source>
</evidence>
<dbReference type="Pfam" id="PF01522">
    <property type="entry name" value="Polysacc_deac_1"/>
    <property type="match status" value="1"/>
</dbReference>
<gene>
    <name evidence="2" type="primary">pgdA_14</name>
    <name evidence="2" type="ORF">SDC9_117947</name>
</gene>
<comment type="caution">
    <text evidence="2">The sequence shown here is derived from an EMBL/GenBank/DDBJ whole genome shotgun (WGS) entry which is preliminary data.</text>
</comment>
<dbReference type="PANTHER" id="PTHR10587">
    <property type="entry name" value="GLYCOSYL TRANSFERASE-RELATED"/>
    <property type="match status" value="1"/>
</dbReference>
<dbReference type="InterPro" id="IPR050248">
    <property type="entry name" value="Polysacc_deacetylase_ArnD"/>
</dbReference>
<dbReference type="AlphaFoldDB" id="A0A645C8N1"/>